<comment type="caution">
    <text evidence="2">The sequence shown here is derived from an EMBL/GenBank/DDBJ whole genome shotgun (WGS) entry which is preliminary data.</text>
</comment>
<feature type="region of interest" description="Disordered" evidence="1">
    <location>
        <begin position="77"/>
        <end position="98"/>
    </location>
</feature>
<accession>A0A9D3Y9R7</accession>
<evidence type="ECO:0000313" key="2">
    <source>
        <dbReference type="EMBL" id="KAH3696215.1"/>
    </source>
</evidence>
<reference evidence="2" key="2">
    <citation type="submission" date="2020-11" db="EMBL/GenBank/DDBJ databases">
        <authorList>
            <person name="McCartney M.A."/>
            <person name="Auch B."/>
            <person name="Kono T."/>
            <person name="Mallez S."/>
            <person name="Becker A."/>
            <person name="Gohl D.M."/>
            <person name="Silverstein K.A.T."/>
            <person name="Koren S."/>
            <person name="Bechman K.B."/>
            <person name="Herman A."/>
            <person name="Abrahante J.E."/>
            <person name="Garbe J."/>
        </authorList>
    </citation>
    <scope>NUCLEOTIDE SEQUENCE</scope>
    <source>
        <strain evidence="2">Duluth1</strain>
        <tissue evidence="2">Whole animal</tissue>
    </source>
</reference>
<protein>
    <submittedName>
        <fullName evidence="2">Uncharacterized protein</fullName>
    </submittedName>
</protein>
<dbReference type="Proteomes" id="UP000828390">
    <property type="component" value="Unassembled WGS sequence"/>
</dbReference>
<dbReference type="AlphaFoldDB" id="A0A9D3Y9R7"/>
<evidence type="ECO:0000256" key="1">
    <source>
        <dbReference type="SAM" id="MobiDB-lite"/>
    </source>
</evidence>
<sequence>MVKLFGYESDFGSELEVGGMRIDKLRQDIPLPRKQENHDELGESFTLRDLLLRKTRRKRDGSGVTLPELNVVQITQEKNGNGNSNQGNGPNGTSTSNTALLNMNQRMNQMKAQKEYTSVQMYSQRLVRLKMSQNHKRHILPWFGDTVVVPQGFGFYRVKCPTYHNGFSVPSRTSVLPGEAEYKAYG</sequence>
<gene>
    <name evidence="2" type="ORF">DPMN_083680</name>
</gene>
<evidence type="ECO:0000313" key="3">
    <source>
        <dbReference type="Proteomes" id="UP000828390"/>
    </source>
</evidence>
<name>A0A9D3Y9R7_DREPO</name>
<feature type="compositionally biased region" description="Low complexity" evidence="1">
    <location>
        <begin position="79"/>
        <end position="98"/>
    </location>
</feature>
<keyword evidence="3" id="KW-1185">Reference proteome</keyword>
<proteinExistence type="predicted"/>
<organism evidence="2 3">
    <name type="scientific">Dreissena polymorpha</name>
    <name type="common">Zebra mussel</name>
    <name type="synonym">Mytilus polymorpha</name>
    <dbReference type="NCBI Taxonomy" id="45954"/>
    <lineage>
        <taxon>Eukaryota</taxon>
        <taxon>Metazoa</taxon>
        <taxon>Spiralia</taxon>
        <taxon>Lophotrochozoa</taxon>
        <taxon>Mollusca</taxon>
        <taxon>Bivalvia</taxon>
        <taxon>Autobranchia</taxon>
        <taxon>Heteroconchia</taxon>
        <taxon>Euheterodonta</taxon>
        <taxon>Imparidentia</taxon>
        <taxon>Neoheterodontei</taxon>
        <taxon>Myida</taxon>
        <taxon>Dreissenoidea</taxon>
        <taxon>Dreissenidae</taxon>
        <taxon>Dreissena</taxon>
    </lineage>
</organism>
<dbReference type="EMBL" id="JAIWYP010000016">
    <property type="protein sequence ID" value="KAH3696215.1"/>
    <property type="molecule type" value="Genomic_DNA"/>
</dbReference>
<reference evidence="2" key="1">
    <citation type="journal article" date="2019" name="bioRxiv">
        <title>The Genome of the Zebra Mussel, Dreissena polymorpha: A Resource for Invasive Species Research.</title>
        <authorList>
            <person name="McCartney M.A."/>
            <person name="Auch B."/>
            <person name="Kono T."/>
            <person name="Mallez S."/>
            <person name="Zhang Y."/>
            <person name="Obille A."/>
            <person name="Becker A."/>
            <person name="Abrahante J.E."/>
            <person name="Garbe J."/>
            <person name="Badalamenti J.P."/>
            <person name="Herman A."/>
            <person name="Mangelson H."/>
            <person name="Liachko I."/>
            <person name="Sullivan S."/>
            <person name="Sone E.D."/>
            <person name="Koren S."/>
            <person name="Silverstein K.A.T."/>
            <person name="Beckman K.B."/>
            <person name="Gohl D.M."/>
        </authorList>
    </citation>
    <scope>NUCLEOTIDE SEQUENCE</scope>
    <source>
        <strain evidence="2">Duluth1</strain>
        <tissue evidence="2">Whole animal</tissue>
    </source>
</reference>